<organism evidence="1 2">
    <name type="scientific">Tanacetum coccineum</name>
    <dbReference type="NCBI Taxonomy" id="301880"/>
    <lineage>
        <taxon>Eukaryota</taxon>
        <taxon>Viridiplantae</taxon>
        <taxon>Streptophyta</taxon>
        <taxon>Embryophyta</taxon>
        <taxon>Tracheophyta</taxon>
        <taxon>Spermatophyta</taxon>
        <taxon>Magnoliopsida</taxon>
        <taxon>eudicotyledons</taxon>
        <taxon>Gunneridae</taxon>
        <taxon>Pentapetalae</taxon>
        <taxon>asterids</taxon>
        <taxon>campanulids</taxon>
        <taxon>Asterales</taxon>
        <taxon>Asteraceae</taxon>
        <taxon>Asteroideae</taxon>
        <taxon>Anthemideae</taxon>
        <taxon>Anthemidinae</taxon>
        <taxon>Tanacetum</taxon>
    </lineage>
</organism>
<comment type="caution">
    <text evidence="1">The sequence shown here is derived from an EMBL/GenBank/DDBJ whole genome shotgun (WGS) entry which is preliminary data.</text>
</comment>
<keyword evidence="2" id="KW-1185">Reference proteome</keyword>
<dbReference type="PANTHER" id="PTHR11439:SF495">
    <property type="entry name" value="REVERSE TRANSCRIPTASE, RNA-DEPENDENT DNA POLYMERASE-RELATED"/>
    <property type="match status" value="1"/>
</dbReference>
<evidence type="ECO:0000313" key="1">
    <source>
        <dbReference type="EMBL" id="GJT24569.1"/>
    </source>
</evidence>
<dbReference type="PANTHER" id="PTHR11439">
    <property type="entry name" value="GAG-POL-RELATED RETROTRANSPOSON"/>
    <property type="match status" value="1"/>
</dbReference>
<reference evidence="1" key="2">
    <citation type="submission" date="2022-01" db="EMBL/GenBank/DDBJ databases">
        <authorList>
            <person name="Yamashiro T."/>
            <person name="Shiraishi A."/>
            <person name="Satake H."/>
            <person name="Nakayama K."/>
        </authorList>
    </citation>
    <scope>NUCLEOTIDE SEQUENCE</scope>
</reference>
<dbReference type="Proteomes" id="UP001151760">
    <property type="component" value="Unassembled WGS sequence"/>
</dbReference>
<reference evidence="1" key="1">
    <citation type="journal article" date="2022" name="Int. J. Mol. Sci.">
        <title>Draft Genome of Tanacetum Coccineum: Genomic Comparison of Closely Related Tanacetum-Family Plants.</title>
        <authorList>
            <person name="Yamashiro T."/>
            <person name="Shiraishi A."/>
            <person name="Nakayama K."/>
            <person name="Satake H."/>
        </authorList>
    </citation>
    <scope>NUCLEOTIDE SEQUENCE</scope>
</reference>
<sequence length="199" mass="22495">MSSMRELTFFLGLQVQQKKDDIFISQDKYVGEILKKFGFTDVKTASTPMETQKPLLKDEDGEEVDVHMYRSMIGSLMYLTSSRLDIMFAVCACARYQVNLKVSHLHAVKKILVVVNSTTEAEYVAASSCCGQVLWIQNQLLDYGHNLLPLLKVNAVRHNLLLLLKVNATRHNLQLLVNVNANEGIFINTSIKGFNHSFD</sequence>
<dbReference type="EMBL" id="BQNB010014147">
    <property type="protein sequence ID" value="GJT24569.1"/>
    <property type="molecule type" value="Genomic_DNA"/>
</dbReference>
<name>A0ABQ5CI43_9ASTR</name>
<proteinExistence type="predicted"/>
<evidence type="ECO:0000313" key="2">
    <source>
        <dbReference type="Proteomes" id="UP001151760"/>
    </source>
</evidence>
<gene>
    <name evidence="1" type="ORF">Tco_0894506</name>
</gene>
<accession>A0ABQ5CI43</accession>
<protein>
    <submittedName>
        <fullName evidence="1">Ribonuclease H-like domain-containing protein</fullName>
    </submittedName>
</protein>